<dbReference type="SUPFAM" id="SSF51621">
    <property type="entry name" value="Phosphoenolpyruvate/pyruvate domain"/>
    <property type="match status" value="1"/>
</dbReference>
<proteinExistence type="predicted"/>
<protein>
    <submittedName>
        <fullName evidence="1">Isocitrate lyase/phosphoenolpyruvate mutase family protein</fullName>
    </submittedName>
</protein>
<dbReference type="GO" id="GO:0016829">
    <property type="term" value="F:lyase activity"/>
    <property type="evidence" value="ECO:0007669"/>
    <property type="project" value="UniProtKB-KW"/>
</dbReference>
<dbReference type="EMBL" id="CP157483">
    <property type="protein sequence ID" value="XBO45376.1"/>
    <property type="molecule type" value="Genomic_DNA"/>
</dbReference>
<organism evidence="1">
    <name type="scientific">Pedococcus sp. KACC 23699</name>
    <dbReference type="NCBI Taxonomy" id="3149228"/>
    <lineage>
        <taxon>Bacteria</taxon>
        <taxon>Bacillati</taxon>
        <taxon>Actinomycetota</taxon>
        <taxon>Actinomycetes</taxon>
        <taxon>Micrococcales</taxon>
        <taxon>Intrasporangiaceae</taxon>
        <taxon>Pedococcus</taxon>
    </lineage>
</organism>
<dbReference type="InterPro" id="IPR015813">
    <property type="entry name" value="Pyrv/PenolPyrv_kinase-like_dom"/>
</dbReference>
<dbReference type="Gene3D" id="3.20.20.60">
    <property type="entry name" value="Phosphoenolpyruvate-binding domains"/>
    <property type="match status" value="1"/>
</dbReference>
<keyword evidence="1" id="KW-0456">Lyase</keyword>
<dbReference type="Pfam" id="PF13714">
    <property type="entry name" value="PEP_mutase"/>
    <property type="match status" value="1"/>
</dbReference>
<sequence length="271" mass="27953">MPTGTSSNKAAALLALHAGRGFVLPNAWDAGSARILEQVGFPAIATTSAGIAWSLGVPDGGALDLDTMLEHIARIVAAIDVPVTADLEDGYGDTAEQVGRTVARAVQLGVVGANLEDARDGRLYGVDEAIERIAAARDAAASGTFVLNARTDTYFVGTTGDVFAQTLERAGRYLDAGADCVFVPGVVEAETIRRLADAIPGPLNVVAGLANTIDAPTLFSLGVKRVSLGGSLARAALTTLERAGRELLDTGTLGFLDGAIGYADLQRRFDS</sequence>
<reference evidence="1" key="1">
    <citation type="submission" date="2024-05" db="EMBL/GenBank/DDBJ databases">
        <authorList>
            <person name="Kim S."/>
            <person name="Heo J."/>
            <person name="Choi H."/>
            <person name="Choi Y."/>
            <person name="Kwon S.-W."/>
            <person name="Kim Y."/>
        </authorList>
    </citation>
    <scope>NUCLEOTIDE SEQUENCE</scope>
    <source>
        <strain evidence="1">KACC 23699</strain>
    </source>
</reference>
<name>A0AAU7JY66_9MICO</name>
<accession>A0AAU7JY66</accession>
<dbReference type="CDD" id="cd00377">
    <property type="entry name" value="ICL_PEPM"/>
    <property type="match status" value="1"/>
</dbReference>
<dbReference type="AlphaFoldDB" id="A0AAU7JY66"/>
<dbReference type="Gene3D" id="6.10.250.2750">
    <property type="match status" value="1"/>
</dbReference>
<dbReference type="PANTHER" id="PTHR42905">
    <property type="entry name" value="PHOSPHOENOLPYRUVATE CARBOXYLASE"/>
    <property type="match status" value="1"/>
</dbReference>
<dbReference type="InterPro" id="IPR040442">
    <property type="entry name" value="Pyrv_kinase-like_dom_sf"/>
</dbReference>
<evidence type="ECO:0000313" key="1">
    <source>
        <dbReference type="EMBL" id="XBO45376.1"/>
    </source>
</evidence>
<dbReference type="InterPro" id="IPR039556">
    <property type="entry name" value="ICL/PEPM"/>
</dbReference>
<gene>
    <name evidence="1" type="ORF">ABEG17_08605</name>
</gene>
<dbReference type="PANTHER" id="PTHR42905:SF16">
    <property type="entry name" value="CARBOXYPHOSPHONOENOLPYRUVATE PHOSPHONOMUTASE-LIKE PROTEIN (AFU_ORTHOLOGUE AFUA_5G07230)"/>
    <property type="match status" value="1"/>
</dbReference>
<dbReference type="RefSeq" id="WP_406832870.1">
    <property type="nucleotide sequence ID" value="NZ_CP157483.1"/>
</dbReference>